<keyword evidence="3" id="KW-1185">Reference proteome</keyword>
<dbReference type="AlphaFoldDB" id="A0A511V965"/>
<evidence type="ECO:0000313" key="3">
    <source>
        <dbReference type="Proteomes" id="UP000321157"/>
    </source>
</evidence>
<dbReference type="SUPFAM" id="SSF50346">
    <property type="entry name" value="PRC-barrel domain"/>
    <property type="match status" value="2"/>
</dbReference>
<dbReference type="Gene3D" id="2.30.30.240">
    <property type="entry name" value="PRC-barrel domain"/>
    <property type="match status" value="2"/>
</dbReference>
<dbReference type="EMBL" id="BJXX01000133">
    <property type="protein sequence ID" value="GEN35487.1"/>
    <property type="molecule type" value="Genomic_DNA"/>
</dbReference>
<comment type="caution">
    <text evidence="2">The sequence shown here is derived from an EMBL/GenBank/DDBJ whole genome shotgun (WGS) entry which is preliminary data.</text>
</comment>
<protein>
    <recommendedName>
        <fullName evidence="1">PRC-barrel domain-containing protein</fullName>
    </recommendedName>
</protein>
<gene>
    <name evidence="2" type="ORF">ADA01nite_29470</name>
</gene>
<feature type="domain" description="PRC-barrel" evidence="1">
    <location>
        <begin position="96"/>
        <end position="161"/>
    </location>
</feature>
<feature type="domain" description="PRC-barrel" evidence="1">
    <location>
        <begin position="2"/>
        <end position="67"/>
    </location>
</feature>
<evidence type="ECO:0000259" key="1">
    <source>
        <dbReference type="Pfam" id="PF05239"/>
    </source>
</evidence>
<proteinExistence type="predicted"/>
<evidence type="ECO:0000313" key="2">
    <source>
        <dbReference type="EMBL" id="GEN35487.1"/>
    </source>
</evidence>
<dbReference type="InterPro" id="IPR011033">
    <property type="entry name" value="PRC_barrel-like_sf"/>
</dbReference>
<dbReference type="Proteomes" id="UP000321157">
    <property type="component" value="Unassembled WGS sequence"/>
</dbReference>
<organism evidence="2 3">
    <name type="scientific">Aneurinibacillus danicus</name>
    <dbReference type="NCBI Taxonomy" id="267746"/>
    <lineage>
        <taxon>Bacteria</taxon>
        <taxon>Bacillati</taxon>
        <taxon>Bacillota</taxon>
        <taxon>Bacilli</taxon>
        <taxon>Bacillales</taxon>
        <taxon>Paenibacillaceae</taxon>
        <taxon>Aneurinibacillus group</taxon>
        <taxon>Aneurinibacillus</taxon>
    </lineage>
</organism>
<reference evidence="2 3" key="1">
    <citation type="submission" date="2019-07" db="EMBL/GenBank/DDBJ databases">
        <title>Whole genome shotgun sequence of Aneurinibacillus danicus NBRC 102444.</title>
        <authorList>
            <person name="Hosoyama A."/>
            <person name="Uohara A."/>
            <person name="Ohji S."/>
            <person name="Ichikawa N."/>
        </authorList>
    </citation>
    <scope>NUCLEOTIDE SEQUENCE [LARGE SCALE GENOMIC DNA]</scope>
    <source>
        <strain evidence="2 3">NBRC 102444</strain>
    </source>
</reference>
<dbReference type="InterPro" id="IPR027275">
    <property type="entry name" value="PRC-brl_dom"/>
</dbReference>
<name>A0A511V965_9BACL</name>
<sequence length="162" mass="17704">MRRVRDVIGLPIIELKRGREVGYVHDLLFNEQRQLTGILLRETSFLKQGKYIPVEAVCAIGTDCVTIAGQRAIVSFSSSSFPSGWTGIQTGSTPVQGKAFVTKEGEHLGFVEDVYFHVESGKIVGYELSNGILSDIIDGRAVIRSTECLKMGEDAVIVSTPE</sequence>
<accession>A0A511V965</accession>
<dbReference type="Pfam" id="PF05239">
    <property type="entry name" value="PRC"/>
    <property type="match status" value="2"/>
</dbReference>
<dbReference type="RefSeq" id="WP_170230304.1">
    <property type="nucleotide sequence ID" value="NZ_BJXX01000133.1"/>
</dbReference>